<keyword evidence="1" id="KW-1133">Transmembrane helix</keyword>
<proteinExistence type="predicted"/>
<name>A0ABS4HIR4_9BACI</name>
<keyword evidence="4" id="KW-1185">Reference proteome</keyword>
<feature type="transmembrane region" description="Helical" evidence="1">
    <location>
        <begin position="5"/>
        <end position="24"/>
    </location>
</feature>
<feature type="domain" description="DUF6242" evidence="2">
    <location>
        <begin position="52"/>
        <end position="259"/>
    </location>
</feature>
<evidence type="ECO:0000256" key="1">
    <source>
        <dbReference type="SAM" id="Phobius"/>
    </source>
</evidence>
<dbReference type="InterPro" id="IPR015943">
    <property type="entry name" value="WD40/YVTN_repeat-like_dom_sf"/>
</dbReference>
<evidence type="ECO:0000313" key="3">
    <source>
        <dbReference type="EMBL" id="MBP1950812.1"/>
    </source>
</evidence>
<dbReference type="InterPro" id="IPR058667">
    <property type="entry name" value="DUF6242_C"/>
</dbReference>
<evidence type="ECO:0000313" key="4">
    <source>
        <dbReference type="Proteomes" id="UP001519328"/>
    </source>
</evidence>
<dbReference type="EMBL" id="JAGGKK010000031">
    <property type="protein sequence ID" value="MBP1950812.1"/>
    <property type="molecule type" value="Genomic_DNA"/>
</dbReference>
<accession>A0ABS4HIR4</accession>
<sequence>MKNIILGVSSVIMIALIIATVIYYKDSNEITNPQLGQLNNLQDNQDSQNEAEQPQSEQLQPVINDTITYTLQKDKLNITYDKGNDWIEVPVEKDQLFDGEYNGNKQKLIEDSYILTENRAAFIYSDGVNWDEKRILLIYSVDQGKTWEKSLITKPFPAMRFRKVDFLNDNFGYIIISGGRTMSQESSHVFLTRDGGESWEQTDNSGVTRLISGGGFIDETTGFLSFGTINPDEPDLYVTQDAGDTWSKATINIPEKYHQILVSAETPVKERDHLIVLVNQGPNGDFKGGQVKGRFISMDNGKTWEFQKEVQPNEAE</sequence>
<dbReference type="Pfam" id="PF25852">
    <property type="entry name" value="DUF6242_C"/>
    <property type="match status" value="1"/>
</dbReference>
<evidence type="ECO:0000259" key="2">
    <source>
        <dbReference type="Pfam" id="PF25852"/>
    </source>
</evidence>
<keyword evidence="1" id="KW-0812">Transmembrane</keyword>
<dbReference type="CDD" id="cd15482">
    <property type="entry name" value="Sialidase_non-viral"/>
    <property type="match status" value="1"/>
</dbReference>
<dbReference type="InterPro" id="IPR036278">
    <property type="entry name" value="Sialidase_sf"/>
</dbReference>
<gene>
    <name evidence="3" type="ORF">J2Z82_003784</name>
</gene>
<organism evidence="3 4">
    <name type="scientific">Virgibacillus litoralis</name>
    <dbReference type="NCBI Taxonomy" id="578221"/>
    <lineage>
        <taxon>Bacteria</taxon>
        <taxon>Bacillati</taxon>
        <taxon>Bacillota</taxon>
        <taxon>Bacilli</taxon>
        <taxon>Bacillales</taxon>
        <taxon>Bacillaceae</taxon>
        <taxon>Virgibacillus</taxon>
    </lineage>
</organism>
<keyword evidence="1" id="KW-0472">Membrane</keyword>
<reference evidence="3 4" key="1">
    <citation type="submission" date="2021-03" db="EMBL/GenBank/DDBJ databases">
        <title>Genomic Encyclopedia of Type Strains, Phase IV (KMG-IV): sequencing the most valuable type-strain genomes for metagenomic binning, comparative biology and taxonomic classification.</title>
        <authorList>
            <person name="Goeker M."/>
        </authorList>
    </citation>
    <scope>NUCLEOTIDE SEQUENCE [LARGE SCALE GENOMIC DNA]</scope>
    <source>
        <strain evidence="3 4">DSM 21085</strain>
    </source>
</reference>
<dbReference type="Gene3D" id="2.130.10.10">
    <property type="entry name" value="YVTN repeat-like/Quinoprotein amine dehydrogenase"/>
    <property type="match status" value="1"/>
</dbReference>
<comment type="caution">
    <text evidence="3">The sequence shown here is derived from an EMBL/GenBank/DDBJ whole genome shotgun (WGS) entry which is preliminary data.</text>
</comment>
<protein>
    <recommendedName>
        <fullName evidence="2">DUF6242 domain-containing protein</fullName>
    </recommendedName>
</protein>
<dbReference type="RefSeq" id="WP_209482266.1">
    <property type="nucleotide sequence ID" value="NZ_JAGGKK010000031.1"/>
</dbReference>
<dbReference type="SUPFAM" id="SSF50939">
    <property type="entry name" value="Sialidases"/>
    <property type="match status" value="1"/>
</dbReference>
<dbReference type="Proteomes" id="UP001519328">
    <property type="component" value="Unassembled WGS sequence"/>
</dbReference>